<keyword evidence="5" id="KW-0418">Kinase</keyword>
<dbReference type="SMART" id="SM00388">
    <property type="entry name" value="HisKA"/>
    <property type="match status" value="1"/>
</dbReference>
<dbReference type="PROSITE" id="PS50113">
    <property type="entry name" value="PAC"/>
    <property type="match status" value="2"/>
</dbReference>
<reference evidence="10 11" key="1">
    <citation type="submission" date="2022-03" db="EMBL/GenBank/DDBJ databases">
        <title>Hymenobactersp. isolated from the air.</title>
        <authorList>
            <person name="Won M."/>
            <person name="Kwon S.-W."/>
        </authorList>
    </citation>
    <scope>NUCLEOTIDE SEQUENCE [LARGE SCALE GENOMIC DNA]</scope>
    <source>
        <strain evidence="10 11">KACC 21982</strain>
        <plasmid evidence="10 11">unnamed5</plasmid>
    </source>
</reference>
<geneLocation type="plasmid" evidence="10 11">
    <name>unnamed5</name>
</geneLocation>
<evidence type="ECO:0000313" key="11">
    <source>
        <dbReference type="Proteomes" id="UP000831113"/>
    </source>
</evidence>
<dbReference type="SUPFAM" id="SSF55874">
    <property type="entry name" value="ATPase domain of HSP90 chaperone/DNA topoisomerase II/histidine kinase"/>
    <property type="match status" value="1"/>
</dbReference>
<dbReference type="PROSITE" id="PS50109">
    <property type="entry name" value="HIS_KIN"/>
    <property type="match status" value="1"/>
</dbReference>
<keyword evidence="3" id="KW-0597">Phosphoprotein</keyword>
<evidence type="ECO:0000313" key="10">
    <source>
        <dbReference type="EMBL" id="UOG77632.1"/>
    </source>
</evidence>
<dbReference type="InterPro" id="IPR004358">
    <property type="entry name" value="Sig_transdc_His_kin-like_C"/>
</dbReference>
<protein>
    <recommendedName>
        <fullName evidence="2">histidine kinase</fullName>
        <ecNumber evidence="2">2.7.13.3</ecNumber>
    </recommendedName>
</protein>
<evidence type="ECO:0000259" key="9">
    <source>
        <dbReference type="PROSITE" id="PS50113"/>
    </source>
</evidence>
<name>A0ABY4D5M8_9BACT</name>
<keyword evidence="10" id="KW-0614">Plasmid</keyword>
<dbReference type="EC" id="2.7.13.3" evidence="2"/>
<dbReference type="Gene3D" id="3.30.565.10">
    <property type="entry name" value="Histidine kinase-like ATPase, C-terminal domain"/>
    <property type="match status" value="1"/>
</dbReference>
<dbReference type="PRINTS" id="PR00344">
    <property type="entry name" value="BCTRLSENSOR"/>
</dbReference>
<dbReference type="InterPro" id="IPR000700">
    <property type="entry name" value="PAS-assoc_C"/>
</dbReference>
<keyword evidence="11" id="KW-1185">Reference proteome</keyword>
<feature type="domain" description="PAC" evidence="9">
    <location>
        <begin position="381"/>
        <end position="434"/>
    </location>
</feature>
<dbReference type="InterPro" id="IPR000014">
    <property type="entry name" value="PAS"/>
</dbReference>
<dbReference type="RefSeq" id="WP_243803496.1">
    <property type="nucleotide sequence ID" value="NZ_CP094674.1"/>
</dbReference>
<dbReference type="SMART" id="SM00091">
    <property type="entry name" value="PAS"/>
    <property type="match status" value="3"/>
</dbReference>
<dbReference type="SUPFAM" id="SSF47384">
    <property type="entry name" value="Homodimeric domain of signal transducing histidine kinase"/>
    <property type="match status" value="1"/>
</dbReference>
<keyword evidence="6" id="KW-0472">Membrane</keyword>
<dbReference type="InterPro" id="IPR050351">
    <property type="entry name" value="BphY/WalK/GraS-like"/>
</dbReference>
<dbReference type="CDD" id="cd00082">
    <property type="entry name" value="HisKA"/>
    <property type="match status" value="1"/>
</dbReference>
<dbReference type="SMART" id="SM00387">
    <property type="entry name" value="HATPase_c"/>
    <property type="match status" value="1"/>
</dbReference>
<dbReference type="InterPro" id="IPR035965">
    <property type="entry name" value="PAS-like_dom_sf"/>
</dbReference>
<dbReference type="Pfam" id="PF00512">
    <property type="entry name" value="HisKA"/>
    <property type="match status" value="1"/>
</dbReference>
<comment type="catalytic activity">
    <reaction evidence="1">
        <text>ATP + protein L-histidine = ADP + protein N-phospho-L-histidine.</text>
        <dbReference type="EC" id="2.7.13.3"/>
    </reaction>
</comment>
<dbReference type="InterPro" id="IPR013656">
    <property type="entry name" value="PAS_4"/>
</dbReference>
<evidence type="ECO:0000256" key="2">
    <source>
        <dbReference type="ARBA" id="ARBA00012438"/>
    </source>
</evidence>
<dbReference type="InterPro" id="IPR003661">
    <property type="entry name" value="HisK_dim/P_dom"/>
</dbReference>
<gene>
    <name evidence="10" type="ORF">MTX78_25040</name>
</gene>
<dbReference type="Pfam" id="PF02518">
    <property type="entry name" value="HATPase_c"/>
    <property type="match status" value="1"/>
</dbReference>
<dbReference type="EMBL" id="CP094674">
    <property type="protein sequence ID" value="UOG77632.1"/>
    <property type="molecule type" value="Genomic_DNA"/>
</dbReference>
<evidence type="ECO:0000256" key="1">
    <source>
        <dbReference type="ARBA" id="ARBA00000085"/>
    </source>
</evidence>
<evidence type="ECO:0000256" key="5">
    <source>
        <dbReference type="ARBA" id="ARBA00022777"/>
    </source>
</evidence>
<feature type="region of interest" description="Disordered" evidence="7">
    <location>
        <begin position="142"/>
        <end position="165"/>
    </location>
</feature>
<evidence type="ECO:0000259" key="8">
    <source>
        <dbReference type="PROSITE" id="PS50109"/>
    </source>
</evidence>
<keyword evidence="4" id="KW-0808">Transferase</keyword>
<evidence type="ECO:0000256" key="7">
    <source>
        <dbReference type="SAM" id="MobiDB-lite"/>
    </source>
</evidence>
<evidence type="ECO:0000256" key="3">
    <source>
        <dbReference type="ARBA" id="ARBA00022553"/>
    </source>
</evidence>
<dbReference type="Gene3D" id="3.30.450.20">
    <property type="entry name" value="PAS domain"/>
    <property type="match status" value="3"/>
</dbReference>
<organism evidence="10 11">
    <name type="scientific">Hymenobacter tibetensis</name>
    <dbReference type="NCBI Taxonomy" id="497967"/>
    <lineage>
        <taxon>Bacteria</taxon>
        <taxon>Pseudomonadati</taxon>
        <taxon>Bacteroidota</taxon>
        <taxon>Cytophagia</taxon>
        <taxon>Cytophagales</taxon>
        <taxon>Hymenobacteraceae</taxon>
        <taxon>Hymenobacter</taxon>
    </lineage>
</organism>
<evidence type="ECO:0000256" key="4">
    <source>
        <dbReference type="ARBA" id="ARBA00022679"/>
    </source>
</evidence>
<feature type="domain" description="PAC" evidence="9">
    <location>
        <begin position="90"/>
        <end position="149"/>
    </location>
</feature>
<feature type="domain" description="Histidine kinase" evidence="8">
    <location>
        <begin position="445"/>
        <end position="660"/>
    </location>
</feature>
<proteinExistence type="predicted"/>
<dbReference type="InterPro" id="IPR036097">
    <property type="entry name" value="HisK_dim/P_sf"/>
</dbReference>
<dbReference type="SUPFAM" id="SSF55785">
    <property type="entry name" value="PYP-like sensor domain (PAS domain)"/>
    <property type="match status" value="3"/>
</dbReference>
<dbReference type="PANTHER" id="PTHR42878">
    <property type="entry name" value="TWO-COMPONENT HISTIDINE KINASE"/>
    <property type="match status" value="1"/>
</dbReference>
<dbReference type="InterPro" id="IPR003594">
    <property type="entry name" value="HATPase_dom"/>
</dbReference>
<dbReference type="InterPro" id="IPR036890">
    <property type="entry name" value="HATPase_C_sf"/>
</dbReference>
<dbReference type="InterPro" id="IPR005467">
    <property type="entry name" value="His_kinase_dom"/>
</dbReference>
<dbReference type="PANTHER" id="PTHR42878:SF15">
    <property type="entry name" value="BACTERIOPHYTOCHROME"/>
    <property type="match status" value="1"/>
</dbReference>
<sequence>MPLSLLPDDPAHIAAILGALPGNFLLLLPDAPTYTIVAMSAELLAQTGREAAQVVGQSVFVAYPENEAESTNSGPAQMRTALEATLRDHQPHELPLVRYDVPAPDGRFEERYWSGRSKPVLDAQGEVLYLLFTSLDLTTQQRAEREQQAREQAEQRAHELEARVQERTRQIQEQGQRLERLFMQAPAAICILGGPDLVFELVNPIYQQFFPERQLLGKPLLEALPELTDHAAYHTMRRVFDSGETNAQQALHTPLARTTDGVLEDRYFNYVQQPRYDEQGRVDGVLVFGFEVTEQVQAHRLVEASEQQVRTLVDNAPFLMGLYVGPELRFHLANQAMLDGLGKGPDVIGQRYIDVVPEMESYGVIEQMHQVLATGQALHLRDQQLEVVMQGTPQTFCYNYSFIPLRDAEGQVYGLLNTAVDVTDLKLANEQLRRTNADLDNFIYTASHDLKAPISNIEGLLIELREHLPEGGPGAAVVPQLLELMQNAVERFQLTIAQLTDLTRLQQAHAQPPEPVDVAELVEAVRLDLAPQLAAAGARLEVAVSACPTLSFSPKNLRSVIYNLLSNAVKYRHPDRAPHVRLHCRPGRGSAVLEVQDNGLGLSEAQLPKLFGMFQRLHTHVEGSGLGLYMVKKIVDNAGGTIAVESQAGVGTTVTVHLPA</sequence>
<dbReference type="Proteomes" id="UP000831113">
    <property type="component" value="Plasmid unnamed5"/>
</dbReference>
<evidence type="ECO:0000256" key="6">
    <source>
        <dbReference type="ARBA" id="ARBA00023136"/>
    </source>
</evidence>
<dbReference type="Gene3D" id="1.10.287.130">
    <property type="match status" value="1"/>
</dbReference>
<accession>A0ABY4D5M8</accession>
<dbReference type="Pfam" id="PF08448">
    <property type="entry name" value="PAS_4"/>
    <property type="match status" value="3"/>
</dbReference>